<feature type="chain" id="PRO_5032547036" evidence="1">
    <location>
        <begin position="19"/>
        <end position="644"/>
    </location>
</feature>
<reference evidence="3 4" key="1">
    <citation type="submission" date="2019-11" db="EMBL/GenBank/DDBJ databases">
        <title>Caenimonas koreensis gen. nov., sp. nov., isolated from activated sludge.</title>
        <authorList>
            <person name="Seung H.R."/>
        </authorList>
    </citation>
    <scope>NUCLEOTIDE SEQUENCE [LARGE SCALE GENOMIC DNA]</scope>
    <source>
        <strain evidence="3 4">EMB320</strain>
    </source>
</reference>
<proteinExistence type="predicted"/>
<evidence type="ECO:0000259" key="2">
    <source>
        <dbReference type="Pfam" id="PF00144"/>
    </source>
</evidence>
<protein>
    <submittedName>
        <fullName evidence="3">Serine hydrolase</fullName>
    </submittedName>
</protein>
<keyword evidence="4" id="KW-1185">Reference proteome</keyword>
<dbReference type="SUPFAM" id="SSF56601">
    <property type="entry name" value="beta-lactamase/transpeptidase-like"/>
    <property type="match status" value="1"/>
</dbReference>
<gene>
    <name evidence="3" type="ORF">GHT07_18710</name>
</gene>
<sequence length="644" mass="69901">MRRLLLATLLLLPLCVFADTTAGGHTFTPPQGFTKSGAGQQVVLTAPEGDSTVTLVDIAGASDAKDAAAQAWKTAQPAFNRELRLASERPSRSGWVDQIAFSYHTAPNEKRTVQAIAMRASTGDGKAWVVLLLDAADATLEKRGAPIGTFFASLRPRGYDRENLAGKAPHALDPEMVEQLKAFVAEGMKQLDIPGVGLGFVSGGKVVWAGGLGVRELGKPERIDADTLFMAASNTKAMTSALAARAVDAGKLRWDQPAAQAYPRFRLGDAQAGRSVQIRHLFCACTGMPRQDMEWIFASGKAPARSVFDQLAVMQPTSRFGEVFQYSNLMAAAGGYIAADALRPGKELGAAYDEAMREMLFKPLGMSKTTFDFAQALAGNHASPHGDRLDGTTQLARMDLNYTIIPARPSGAVWTTPRDLSRWVLMELGKGNTPEGQPLISEANWRERYQPQVGVSEDVTYGMGLFVDRQLGITVVTHGGDLLGFHSNMIWLPDYGVGVTILTNSDAGQQLRGPFQRKLMELLFDARPEADERLKVAAANRRAELAKQRELLTLPVPPAAAALLASRYRNATIGSIRVSKRAGKVVFVFDRWKSEVALRNNVDGTQSYFTIDPGPGIDFLRDAKAAKPTLVLRDAQHEYRFVAQ</sequence>
<evidence type="ECO:0000313" key="4">
    <source>
        <dbReference type="Proteomes" id="UP000487350"/>
    </source>
</evidence>
<feature type="domain" description="Beta-lactamase-related" evidence="2">
    <location>
        <begin position="181"/>
        <end position="508"/>
    </location>
</feature>
<name>A0A844BFS2_9BURK</name>
<evidence type="ECO:0000256" key="1">
    <source>
        <dbReference type="SAM" id="SignalP"/>
    </source>
</evidence>
<feature type="signal peptide" evidence="1">
    <location>
        <begin position="1"/>
        <end position="18"/>
    </location>
</feature>
<dbReference type="Pfam" id="PF00144">
    <property type="entry name" value="Beta-lactamase"/>
    <property type="match status" value="1"/>
</dbReference>
<dbReference type="PANTHER" id="PTHR46825:SF15">
    <property type="entry name" value="BETA-LACTAMASE-RELATED DOMAIN-CONTAINING PROTEIN"/>
    <property type="match status" value="1"/>
</dbReference>
<dbReference type="AlphaFoldDB" id="A0A844BFS2"/>
<dbReference type="OrthoDB" id="9801061at2"/>
<dbReference type="RefSeq" id="WP_153586622.1">
    <property type="nucleotide sequence ID" value="NZ_WJBU01000022.1"/>
</dbReference>
<dbReference type="InterPro" id="IPR012338">
    <property type="entry name" value="Beta-lactam/transpept-like"/>
</dbReference>
<dbReference type="Gene3D" id="3.40.710.10">
    <property type="entry name" value="DD-peptidase/beta-lactamase superfamily"/>
    <property type="match status" value="1"/>
</dbReference>
<keyword evidence="3" id="KW-0378">Hydrolase</keyword>
<evidence type="ECO:0000313" key="3">
    <source>
        <dbReference type="EMBL" id="MRD49311.1"/>
    </source>
</evidence>
<dbReference type="Proteomes" id="UP000487350">
    <property type="component" value="Unassembled WGS sequence"/>
</dbReference>
<dbReference type="InterPro" id="IPR050491">
    <property type="entry name" value="AmpC-like"/>
</dbReference>
<dbReference type="PANTHER" id="PTHR46825">
    <property type="entry name" value="D-ALANYL-D-ALANINE-CARBOXYPEPTIDASE/ENDOPEPTIDASE AMPH"/>
    <property type="match status" value="1"/>
</dbReference>
<comment type="caution">
    <text evidence="3">The sequence shown here is derived from an EMBL/GenBank/DDBJ whole genome shotgun (WGS) entry which is preliminary data.</text>
</comment>
<accession>A0A844BFS2</accession>
<dbReference type="GO" id="GO:0016787">
    <property type="term" value="F:hydrolase activity"/>
    <property type="evidence" value="ECO:0007669"/>
    <property type="project" value="UniProtKB-KW"/>
</dbReference>
<dbReference type="EMBL" id="WJBU01000022">
    <property type="protein sequence ID" value="MRD49311.1"/>
    <property type="molecule type" value="Genomic_DNA"/>
</dbReference>
<dbReference type="InterPro" id="IPR001466">
    <property type="entry name" value="Beta-lactam-related"/>
</dbReference>
<keyword evidence="1" id="KW-0732">Signal</keyword>
<organism evidence="3 4">
    <name type="scientific">Caenimonas koreensis DSM 17982</name>
    <dbReference type="NCBI Taxonomy" id="1121255"/>
    <lineage>
        <taxon>Bacteria</taxon>
        <taxon>Pseudomonadati</taxon>
        <taxon>Pseudomonadota</taxon>
        <taxon>Betaproteobacteria</taxon>
        <taxon>Burkholderiales</taxon>
        <taxon>Comamonadaceae</taxon>
        <taxon>Caenimonas</taxon>
    </lineage>
</organism>